<keyword evidence="3" id="KW-1185">Reference proteome</keyword>
<sequence length="210" mass="23611">MHEWLVSNAALISACASIGMLVIWSMYLHIFWRSHQRRRKPKLIINWGEGRALSARCFITNMSEGAVFIQSVVVDLEASSGHYRTFISDAEDLRNSARPSDWKHMTRQGPLGPGKLIDMGSFESILDYAVREATGERTFAGSTVGRAIHQFEITIIGMYGSEDMMIGASRRFAIEHVGGKACLRSVTVETHQITSARERRRLARELAQQL</sequence>
<organism evidence="2 3">
    <name type="scientific">Aquamicrobium soli</name>
    <dbReference type="NCBI Taxonomy" id="1811518"/>
    <lineage>
        <taxon>Bacteria</taxon>
        <taxon>Pseudomonadati</taxon>
        <taxon>Pseudomonadota</taxon>
        <taxon>Alphaproteobacteria</taxon>
        <taxon>Hyphomicrobiales</taxon>
        <taxon>Phyllobacteriaceae</taxon>
        <taxon>Aquamicrobium</taxon>
    </lineage>
</organism>
<keyword evidence="1" id="KW-0812">Transmembrane</keyword>
<keyword evidence="1" id="KW-0472">Membrane</keyword>
<dbReference type="Proteomes" id="UP001595583">
    <property type="component" value="Unassembled WGS sequence"/>
</dbReference>
<feature type="transmembrane region" description="Helical" evidence="1">
    <location>
        <begin position="6"/>
        <end position="32"/>
    </location>
</feature>
<evidence type="ECO:0000313" key="3">
    <source>
        <dbReference type="Proteomes" id="UP001595583"/>
    </source>
</evidence>
<dbReference type="EMBL" id="JBHRTK010000002">
    <property type="protein sequence ID" value="MFC3205105.1"/>
    <property type="molecule type" value="Genomic_DNA"/>
</dbReference>
<name>A0ABV7K6M3_9HYPH</name>
<comment type="caution">
    <text evidence="2">The sequence shown here is derived from an EMBL/GenBank/DDBJ whole genome shotgun (WGS) entry which is preliminary data.</text>
</comment>
<gene>
    <name evidence="2" type="ORF">ACFOHJ_02685</name>
</gene>
<evidence type="ECO:0000256" key="1">
    <source>
        <dbReference type="SAM" id="Phobius"/>
    </source>
</evidence>
<proteinExistence type="predicted"/>
<evidence type="ECO:0000313" key="2">
    <source>
        <dbReference type="EMBL" id="MFC3205105.1"/>
    </source>
</evidence>
<protein>
    <submittedName>
        <fullName evidence="2">Uncharacterized protein</fullName>
    </submittedName>
</protein>
<accession>A0ABV7K6M3</accession>
<keyword evidence="1" id="KW-1133">Transmembrane helix</keyword>
<dbReference type="RefSeq" id="WP_378218258.1">
    <property type="nucleotide sequence ID" value="NZ_JBHRTK010000002.1"/>
</dbReference>
<reference evidence="3" key="1">
    <citation type="journal article" date="2019" name="Int. J. Syst. Evol. Microbiol.">
        <title>The Global Catalogue of Microorganisms (GCM) 10K type strain sequencing project: providing services to taxonomists for standard genome sequencing and annotation.</title>
        <authorList>
            <consortium name="The Broad Institute Genomics Platform"/>
            <consortium name="The Broad Institute Genome Sequencing Center for Infectious Disease"/>
            <person name="Wu L."/>
            <person name="Ma J."/>
        </authorList>
    </citation>
    <scope>NUCLEOTIDE SEQUENCE [LARGE SCALE GENOMIC DNA]</scope>
    <source>
        <strain evidence="3">KCTC 52165</strain>
    </source>
</reference>